<feature type="transmembrane region" description="Helical" evidence="4">
    <location>
        <begin position="15"/>
        <end position="35"/>
    </location>
</feature>
<evidence type="ECO:0000259" key="5">
    <source>
        <dbReference type="Pfam" id="PF07859"/>
    </source>
</evidence>
<dbReference type="Proteomes" id="UP000784919">
    <property type="component" value="Unassembled WGS sequence"/>
</dbReference>
<dbReference type="AlphaFoldDB" id="A0A9P7ST16"/>
<dbReference type="InterPro" id="IPR033140">
    <property type="entry name" value="Lipase_GDXG_put_SER_AS"/>
</dbReference>
<evidence type="ECO:0000256" key="4">
    <source>
        <dbReference type="SAM" id="Phobius"/>
    </source>
</evidence>
<feature type="active site" evidence="3">
    <location>
        <position position="191"/>
    </location>
</feature>
<evidence type="ECO:0000256" key="3">
    <source>
        <dbReference type="PROSITE-ProRule" id="PRU10038"/>
    </source>
</evidence>
<keyword evidence="4" id="KW-0472">Membrane</keyword>
<keyword evidence="4" id="KW-1133">Transmembrane helix</keyword>
<dbReference type="PANTHER" id="PTHR48081">
    <property type="entry name" value="AB HYDROLASE SUPERFAMILY PROTEIN C4A8.06C"/>
    <property type="match status" value="1"/>
</dbReference>
<dbReference type="Gene3D" id="3.40.50.1820">
    <property type="entry name" value="alpha/beta hydrolase"/>
    <property type="match status" value="1"/>
</dbReference>
<evidence type="ECO:0000256" key="1">
    <source>
        <dbReference type="ARBA" id="ARBA00010515"/>
    </source>
</evidence>
<protein>
    <recommendedName>
        <fullName evidence="5">Alpha/beta hydrolase fold-3 domain-containing protein</fullName>
    </recommendedName>
</protein>
<dbReference type="GO" id="GO:0016787">
    <property type="term" value="F:hydrolase activity"/>
    <property type="evidence" value="ECO:0007669"/>
    <property type="project" value="UniProtKB-KW"/>
</dbReference>
<dbReference type="PANTHER" id="PTHR48081:SF31">
    <property type="entry name" value="STERYL ACETYL HYDROLASE MUG81-RELATED"/>
    <property type="match status" value="1"/>
</dbReference>
<proteinExistence type="inferred from homology"/>
<reference evidence="6" key="1">
    <citation type="journal article" date="2020" name="bioRxiv">
        <title>Whole genome comparisons of ergot fungi reveals the divergence and evolution of species within the genus Claviceps are the result of varying mechanisms driving genome evolution and host range expansion.</title>
        <authorList>
            <person name="Wyka S.A."/>
            <person name="Mondo S.J."/>
            <person name="Liu M."/>
            <person name="Dettman J."/>
            <person name="Nalam V."/>
            <person name="Broders K.D."/>
        </authorList>
    </citation>
    <scope>NUCLEOTIDE SEQUENCE</scope>
    <source>
        <strain evidence="6">CCC 1102</strain>
    </source>
</reference>
<comment type="caution">
    <text evidence="6">The sequence shown here is derived from an EMBL/GenBank/DDBJ whole genome shotgun (WGS) entry which is preliminary data.</text>
</comment>
<evidence type="ECO:0000313" key="6">
    <source>
        <dbReference type="EMBL" id="KAG5973082.1"/>
    </source>
</evidence>
<dbReference type="InterPro" id="IPR029058">
    <property type="entry name" value="AB_hydrolase_fold"/>
</dbReference>
<keyword evidence="4" id="KW-0812">Transmembrane</keyword>
<name>A0A9P7ST16_9HYPO</name>
<keyword evidence="2" id="KW-0378">Hydrolase</keyword>
<organism evidence="6 7">
    <name type="scientific">Claviceps arundinis</name>
    <dbReference type="NCBI Taxonomy" id="1623583"/>
    <lineage>
        <taxon>Eukaryota</taxon>
        <taxon>Fungi</taxon>
        <taxon>Dikarya</taxon>
        <taxon>Ascomycota</taxon>
        <taxon>Pezizomycotina</taxon>
        <taxon>Sordariomycetes</taxon>
        <taxon>Hypocreomycetidae</taxon>
        <taxon>Hypocreales</taxon>
        <taxon>Clavicipitaceae</taxon>
        <taxon>Claviceps</taxon>
    </lineage>
</organism>
<evidence type="ECO:0000313" key="7">
    <source>
        <dbReference type="Proteomes" id="UP000784919"/>
    </source>
</evidence>
<dbReference type="Pfam" id="PF07859">
    <property type="entry name" value="Abhydrolase_3"/>
    <property type="match status" value="1"/>
</dbReference>
<dbReference type="EMBL" id="SRPS01000037">
    <property type="protein sequence ID" value="KAG5973082.1"/>
    <property type="molecule type" value="Genomic_DNA"/>
</dbReference>
<accession>A0A9P7ST16</accession>
<dbReference type="InterPro" id="IPR013094">
    <property type="entry name" value="AB_hydrolase_3"/>
</dbReference>
<dbReference type="PROSITE" id="PS01174">
    <property type="entry name" value="LIPASE_GDXG_SER"/>
    <property type="match status" value="1"/>
</dbReference>
<dbReference type="InterPro" id="IPR050300">
    <property type="entry name" value="GDXG_lipolytic_enzyme"/>
</dbReference>
<dbReference type="OrthoDB" id="2152029at2759"/>
<feature type="domain" description="Alpha/beta hydrolase fold-3" evidence="5">
    <location>
        <begin position="111"/>
        <end position="327"/>
    </location>
</feature>
<gene>
    <name evidence="6" type="ORF">E4U56_005282</name>
</gene>
<sequence length="356" mass="39548">MGKRPTMTVLETLDLFGIFGAVLLAAVSALVKGVFGRGPQDEKSLYLYVCYAATRKMLSRCSAAQIQFICPPTETAYENHAKMFQMTPRSVDLPHDVRGFWFGDPNAEHVLIWYHGGGFTMPGPEGHFKFLMNYIKTRPSNKPSLSILFPDYSLSPQAQYPTQLTQAVETLRYLITTTKRSPSKIMIAGDSSGGNLVMGVLSHLKHPHKAIDELILTEPLAAAMMMGPWLALNDPDPILAGYSGRDSMTELSLVHWSRDYMGSATPDPYTDPSCAPAEWFRGVPVHKMFVMVGSNEYLLPCIDDFVKKLEAGYGPVEYYVADKEVHDAPFVNLLYHCWAPTGQGTKLKDWIEGVIA</sequence>
<comment type="similarity">
    <text evidence="1">Belongs to the 'GDXG' lipolytic enzyme family.</text>
</comment>
<evidence type="ECO:0000256" key="2">
    <source>
        <dbReference type="ARBA" id="ARBA00022801"/>
    </source>
</evidence>
<dbReference type="SUPFAM" id="SSF53474">
    <property type="entry name" value="alpha/beta-Hydrolases"/>
    <property type="match status" value="1"/>
</dbReference>